<dbReference type="STRING" id="1776334.APZ16_05900"/>
<evidence type="ECO:0000313" key="14">
    <source>
        <dbReference type="Proteomes" id="UP000074294"/>
    </source>
</evidence>
<dbReference type="NCBIfam" id="NF003244">
    <property type="entry name" value="PRK04203.1"/>
    <property type="match status" value="1"/>
</dbReference>
<dbReference type="GO" id="GO:0003735">
    <property type="term" value="F:structural constituent of ribosome"/>
    <property type="evidence" value="ECO:0007669"/>
    <property type="project" value="InterPro"/>
</dbReference>
<accession>A0A147JUD7</accession>
<protein>
    <recommendedName>
        <fullName evidence="11">Large ribosomal subunit protein uL1</fullName>
    </recommendedName>
</protein>
<dbReference type="PROSITE" id="PS01199">
    <property type="entry name" value="RIBOSOMAL_L1"/>
    <property type="match status" value="1"/>
</dbReference>
<comment type="function">
    <text evidence="10">Probably involved in E site tRNA release. Binds directly to 23S rRNA.</text>
</comment>
<evidence type="ECO:0000256" key="4">
    <source>
        <dbReference type="ARBA" id="ARBA00022555"/>
    </source>
</evidence>
<keyword evidence="6 11" id="KW-0810">Translation regulation</keyword>
<dbReference type="PANTHER" id="PTHR36427">
    <property type="entry name" value="54S RIBOSOMAL PROTEIN L1, MITOCHONDRIAL"/>
    <property type="match status" value="1"/>
</dbReference>
<proteinExistence type="inferred from homology"/>
<dbReference type="Gene3D" id="3.30.190.20">
    <property type="match status" value="1"/>
</dbReference>
<comment type="subunit">
    <text evidence="2 11">Part of the 50S ribosomal subunit.</text>
</comment>
<comment type="caution">
    <text evidence="13">The sequence shown here is derived from an EMBL/GenBank/DDBJ whole genome shotgun (WGS) entry which is preliminary data.</text>
</comment>
<dbReference type="InterPro" id="IPR002143">
    <property type="entry name" value="Ribosomal_uL1"/>
</dbReference>
<comment type="function">
    <text evidence="11">Protein L1 is also a translational repressor protein, it controls the translation of its operon by binding to its mRNA.</text>
</comment>
<dbReference type="InterPro" id="IPR028364">
    <property type="entry name" value="Ribosomal_uL1/biogenesis"/>
</dbReference>
<comment type="similarity">
    <text evidence="1 11 12">Belongs to the universal ribosomal protein uL1 family.</text>
</comment>
<dbReference type="InterPro" id="IPR023669">
    <property type="entry name" value="Ribosomal_uL1_arc"/>
</dbReference>
<dbReference type="PANTHER" id="PTHR36427:SF3">
    <property type="entry name" value="LARGE RIBOSOMAL SUBUNIT PROTEIN UL1M"/>
    <property type="match status" value="1"/>
</dbReference>
<keyword evidence="5 11" id="KW-0699">rRNA-binding</keyword>
<sequence length="217" mass="23663">MAEKAKDLLSAVKMARAASPKRNFSQSFEIQIALKEIDPKKPEGKIAEEVVLPHYPGEPKRVVVFADGELARRAREAGAVRVLGREEITELQKDRKQVKKLAEEFDFSIAQADLMILIGKALGPVLGTRGKMPKPVPPTADPAPIIERLRRSVRIATKEQLAVSAKIGVESMSDEEIAANAKAVLDAVEKRLGDVSKIAAVRIKTTMGKPVELEVQA</sequence>
<dbReference type="CDD" id="cd00403">
    <property type="entry name" value="Ribosomal_L1"/>
    <property type="match status" value="1"/>
</dbReference>
<evidence type="ECO:0000256" key="11">
    <source>
        <dbReference type="HAMAP-Rule" id="MF_01318"/>
    </source>
</evidence>
<dbReference type="SUPFAM" id="SSF56808">
    <property type="entry name" value="Ribosomal protein L1"/>
    <property type="match status" value="1"/>
</dbReference>
<dbReference type="Pfam" id="PF00687">
    <property type="entry name" value="Ribosomal_L1"/>
    <property type="match status" value="1"/>
</dbReference>
<dbReference type="GO" id="GO:0006412">
    <property type="term" value="P:translation"/>
    <property type="evidence" value="ECO:0007669"/>
    <property type="project" value="UniProtKB-UniRule"/>
</dbReference>
<dbReference type="HAMAP" id="MF_01318_A">
    <property type="entry name" value="Ribosomal_uL1_A"/>
    <property type="match status" value="1"/>
</dbReference>
<evidence type="ECO:0000256" key="6">
    <source>
        <dbReference type="ARBA" id="ARBA00022845"/>
    </source>
</evidence>
<evidence type="ECO:0000256" key="7">
    <source>
        <dbReference type="ARBA" id="ARBA00022884"/>
    </source>
</evidence>
<dbReference type="FunFam" id="3.40.50.790:FF:000005">
    <property type="entry name" value="50S ribosomal protein L1"/>
    <property type="match status" value="1"/>
</dbReference>
<evidence type="ECO:0000256" key="2">
    <source>
        <dbReference type="ARBA" id="ARBA00011838"/>
    </source>
</evidence>
<dbReference type="PIRSF" id="PIRSF002155">
    <property type="entry name" value="Ribosomal_L1"/>
    <property type="match status" value="1"/>
</dbReference>
<name>A0A147JUD7_HADYE</name>
<keyword evidence="9 11" id="KW-0687">Ribonucleoprotein</keyword>
<dbReference type="GO" id="GO:0015934">
    <property type="term" value="C:large ribosomal subunit"/>
    <property type="evidence" value="ECO:0007669"/>
    <property type="project" value="InterPro"/>
</dbReference>
<keyword evidence="7 11" id="KW-0694">RNA-binding</keyword>
<dbReference type="InterPro" id="IPR023673">
    <property type="entry name" value="Ribosomal_uL1_CS"/>
</dbReference>
<organism evidence="13 14">
    <name type="scientific">Hadarchaeum yellowstonense</name>
    <dbReference type="NCBI Taxonomy" id="1776334"/>
    <lineage>
        <taxon>Archaea</taxon>
        <taxon>Methanobacteriati</taxon>
        <taxon>Candidatus Hadarchaeota</taxon>
        <taxon>Candidatus Hadarchaeia</taxon>
        <taxon>Candidatus Hadarchaeales</taxon>
        <taxon>Candidatus Hadarchaeaceae</taxon>
        <taxon>Candidatus Hadarchaeum</taxon>
    </lineage>
</organism>
<evidence type="ECO:0000256" key="12">
    <source>
        <dbReference type="RuleBase" id="RU000659"/>
    </source>
</evidence>
<reference evidence="13 14" key="1">
    <citation type="journal article" date="2016" name="Nat. Microbiol.">
        <title>Genomic inference of the metabolism of cosmopolitan subsurface Archaea, Hadesarchaea.</title>
        <authorList>
            <person name="Baker B.J."/>
            <person name="Saw J.H."/>
            <person name="Lind A.E."/>
            <person name="Lazar C.S."/>
            <person name="Hinrichs K.-U."/>
            <person name="Teske A.P."/>
            <person name="Ettema T.J."/>
        </authorList>
    </citation>
    <scope>NUCLEOTIDE SEQUENCE [LARGE SCALE GENOMIC DNA]</scope>
</reference>
<evidence type="ECO:0000256" key="3">
    <source>
        <dbReference type="ARBA" id="ARBA00022491"/>
    </source>
</evidence>
<gene>
    <name evidence="11" type="primary">rpl1</name>
    <name evidence="13" type="ORF">APZ16_05900</name>
</gene>
<keyword evidence="4 11" id="KW-0820">tRNA-binding</keyword>
<dbReference type="Proteomes" id="UP000074294">
    <property type="component" value="Unassembled WGS sequence"/>
</dbReference>
<dbReference type="GO" id="GO:0006417">
    <property type="term" value="P:regulation of translation"/>
    <property type="evidence" value="ECO:0007669"/>
    <property type="project" value="UniProtKB-KW"/>
</dbReference>
<dbReference type="InterPro" id="IPR023674">
    <property type="entry name" value="Ribosomal_uL1-like"/>
</dbReference>
<keyword evidence="8 11" id="KW-0689">Ribosomal protein</keyword>
<dbReference type="InterPro" id="IPR016095">
    <property type="entry name" value="Ribosomal_uL1_3-a/b-sand"/>
</dbReference>
<dbReference type="GO" id="GO:0019843">
    <property type="term" value="F:rRNA binding"/>
    <property type="evidence" value="ECO:0007669"/>
    <property type="project" value="UniProtKB-UniRule"/>
</dbReference>
<evidence type="ECO:0000256" key="5">
    <source>
        <dbReference type="ARBA" id="ARBA00022730"/>
    </source>
</evidence>
<dbReference type="GO" id="GO:0000049">
    <property type="term" value="F:tRNA binding"/>
    <property type="evidence" value="ECO:0007669"/>
    <property type="project" value="UniProtKB-KW"/>
</dbReference>
<dbReference type="EMBL" id="LQMQ01000048">
    <property type="protein sequence ID" value="KUO40128.1"/>
    <property type="molecule type" value="Genomic_DNA"/>
</dbReference>
<keyword evidence="3 11" id="KW-0678">Repressor</keyword>
<dbReference type="Gene3D" id="3.40.50.790">
    <property type="match status" value="1"/>
</dbReference>
<comment type="function">
    <text evidence="11">Binds directly to 23S rRNA. Probably involved in E site tRNA release.</text>
</comment>
<evidence type="ECO:0000256" key="9">
    <source>
        <dbReference type="ARBA" id="ARBA00023274"/>
    </source>
</evidence>
<evidence type="ECO:0000256" key="10">
    <source>
        <dbReference type="ARBA" id="ARBA00045545"/>
    </source>
</evidence>
<dbReference type="AlphaFoldDB" id="A0A147JUD7"/>
<evidence type="ECO:0000256" key="8">
    <source>
        <dbReference type="ARBA" id="ARBA00022980"/>
    </source>
</evidence>
<evidence type="ECO:0000256" key="1">
    <source>
        <dbReference type="ARBA" id="ARBA00010531"/>
    </source>
</evidence>
<evidence type="ECO:0000313" key="13">
    <source>
        <dbReference type="EMBL" id="KUO40128.1"/>
    </source>
</evidence>